<keyword evidence="3" id="KW-1185">Reference proteome</keyword>
<name>A0ABR1XFT6_9PEZI</name>
<evidence type="ECO:0000313" key="2">
    <source>
        <dbReference type="EMBL" id="KAK8152634.1"/>
    </source>
</evidence>
<accession>A0ABR1XFT6</accession>
<dbReference type="Gene3D" id="3.40.50.300">
    <property type="entry name" value="P-loop containing nucleotide triphosphate hydrolases"/>
    <property type="match status" value="2"/>
</dbReference>
<dbReference type="InterPro" id="IPR027417">
    <property type="entry name" value="P-loop_NTPase"/>
</dbReference>
<protein>
    <recommendedName>
        <fullName evidence="1">DNA2/NAM7 helicase helicase domain-containing protein</fullName>
    </recommendedName>
</protein>
<dbReference type="Proteomes" id="UP001456524">
    <property type="component" value="Unassembled WGS sequence"/>
</dbReference>
<evidence type="ECO:0000313" key="3">
    <source>
        <dbReference type="Proteomes" id="UP001456524"/>
    </source>
</evidence>
<reference evidence="2 3" key="1">
    <citation type="journal article" date="2022" name="G3 (Bethesda)">
        <title>Enemy or ally: a genomic approach to elucidate the lifestyle of Phyllosticta citrichinaensis.</title>
        <authorList>
            <person name="Buijs V.A."/>
            <person name="Groenewald J.Z."/>
            <person name="Haridas S."/>
            <person name="LaButti K.M."/>
            <person name="Lipzen A."/>
            <person name="Martin F.M."/>
            <person name="Barry K."/>
            <person name="Grigoriev I.V."/>
            <person name="Crous P.W."/>
            <person name="Seidl M.F."/>
        </authorList>
    </citation>
    <scope>NUCLEOTIDE SEQUENCE [LARGE SCALE GENOMIC DNA]</scope>
    <source>
        <strain evidence="2 3">CBS 129764</strain>
    </source>
</reference>
<dbReference type="EMBL" id="JBBWUH010000014">
    <property type="protein sequence ID" value="KAK8152634.1"/>
    <property type="molecule type" value="Genomic_DNA"/>
</dbReference>
<dbReference type="PANTHER" id="PTHR10887:SF495">
    <property type="entry name" value="HELICASE SENATAXIN ISOFORM X1-RELATED"/>
    <property type="match status" value="1"/>
</dbReference>
<gene>
    <name evidence="2" type="ORF">IWX90DRAFT_490668</name>
</gene>
<dbReference type="InterPro" id="IPR045055">
    <property type="entry name" value="DNA2/NAM7-like"/>
</dbReference>
<dbReference type="Pfam" id="PF13086">
    <property type="entry name" value="AAA_11"/>
    <property type="match status" value="1"/>
</dbReference>
<dbReference type="PANTHER" id="PTHR10887">
    <property type="entry name" value="DNA2/NAM7 HELICASE FAMILY"/>
    <property type="match status" value="1"/>
</dbReference>
<comment type="caution">
    <text evidence="2">The sequence shown here is derived from an EMBL/GenBank/DDBJ whole genome shotgun (WGS) entry which is preliminary data.</text>
</comment>
<dbReference type="SUPFAM" id="SSF52540">
    <property type="entry name" value="P-loop containing nucleoside triphosphate hydrolases"/>
    <property type="match status" value="1"/>
</dbReference>
<proteinExistence type="predicted"/>
<organism evidence="2 3">
    <name type="scientific">Phyllosticta citrichinensis</name>
    <dbReference type="NCBI Taxonomy" id="1130410"/>
    <lineage>
        <taxon>Eukaryota</taxon>
        <taxon>Fungi</taxon>
        <taxon>Dikarya</taxon>
        <taxon>Ascomycota</taxon>
        <taxon>Pezizomycotina</taxon>
        <taxon>Dothideomycetes</taxon>
        <taxon>Dothideomycetes incertae sedis</taxon>
        <taxon>Botryosphaeriales</taxon>
        <taxon>Phyllostictaceae</taxon>
        <taxon>Phyllosticta</taxon>
    </lineage>
</organism>
<sequence>MSTTPTAGRLADDYTVAFAIDTSPLQSFFQLWVNLQPHHPSQTENVIIARFLTYEDPKPDRNPYPFTGKDGDRTIPPGPFDFSRQLFDLQHSKHSNSVLKNVAQVEQSNTDMLDVFSWKSRAYVKLAFGIPTQHLGPSVSVAVQKFAAHIDHALASGEPIHALVCKKSLSVQSRFRWLVSMPIPTPVSCWPWMRPFVHVREAQDREGLMEFTRNGFVLEKEYVRVALGVREKDWFKGPGPLRNLTNSKISPLPQIVRFRDYRQYLAHMLGGYAYEHQAGLSQTAGFYNGTHTCKVLPELSGISKLSPKPIWESILSFMSKPQKAHMWLFNTILAQDNFSNDKNKTAITLQELLIINENCAGQGLNGAQKEGVMSYFRNKLSIVVGPPGTGKSALVNTIEDIEASLSPACDVPTAKSFQPQGVIIFEASQLNETLALGAVLRALNGGKLKRMLLIGDRQQLPPTAKSPQNTFAANSELSLLERLILAGTP</sequence>
<feature type="domain" description="DNA2/NAM7 helicase helicase" evidence="1">
    <location>
        <begin position="418"/>
        <end position="466"/>
    </location>
</feature>
<dbReference type="InterPro" id="IPR041677">
    <property type="entry name" value="DNA2/NAM7_AAA_11"/>
</dbReference>
<evidence type="ECO:0000259" key="1">
    <source>
        <dbReference type="Pfam" id="PF13086"/>
    </source>
</evidence>